<keyword evidence="4 10" id="KW-0812">Transmembrane</keyword>
<accession>A0A7R9GU91</accession>
<feature type="transmembrane region" description="Helical" evidence="10">
    <location>
        <begin position="314"/>
        <end position="333"/>
    </location>
</feature>
<evidence type="ECO:0000256" key="5">
    <source>
        <dbReference type="ARBA" id="ARBA00022741"/>
    </source>
</evidence>
<dbReference type="PANTHER" id="PTHR24223">
    <property type="entry name" value="ATP-BINDING CASSETTE SUB-FAMILY C"/>
    <property type="match status" value="1"/>
</dbReference>
<proteinExistence type="inferred from homology"/>
<dbReference type="FunFam" id="1.20.1560.10:FF:000026">
    <property type="entry name" value="Multidrug resistance-associated protein lethal(2)03659"/>
    <property type="match status" value="1"/>
</dbReference>
<dbReference type="EMBL" id="OD000563">
    <property type="protein sequence ID" value="CAD7398177.1"/>
    <property type="molecule type" value="Genomic_DNA"/>
</dbReference>
<evidence type="ECO:0000256" key="6">
    <source>
        <dbReference type="ARBA" id="ARBA00022840"/>
    </source>
</evidence>
<keyword evidence="8 10" id="KW-0472">Membrane</keyword>
<comment type="similarity">
    <text evidence="2">Belongs to the ABC transporter superfamily. ABCC family. Conjugate transporter (TC 3.A.1.208) subfamily.</text>
</comment>
<dbReference type="SUPFAM" id="SSF90123">
    <property type="entry name" value="ABC transporter transmembrane region"/>
    <property type="match status" value="1"/>
</dbReference>
<dbReference type="Gene3D" id="1.20.1560.10">
    <property type="entry name" value="ABC transporter type 1, transmembrane domain"/>
    <property type="match status" value="1"/>
</dbReference>
<evidence type="ECO:0000256" key="9">
    <source>
        <dbReference type="SAM" id="MobiDB-lite"/>
    </source>
</evidence>
<dbReference type="InterPro" id="IPR011527">
    <property type="entry name" value="ABC1_TM_dom"/>
</dbReference>
<evidence type="ECO:0000313" key="12">
    <source>
        <dbReference type="EMBL" id="CAD7398177.1"/>
    </source>
</evidence>
<evidence type="ECO:0000256" key="2">
    <source>
        <dbReference type="ARBA" id="ARBA00009726"/>
    </source>
</evidence>
<protein>
    <recommendedName>
        <fullName evidence="11">ABC transmembrane type-1 domain-containing protein</fullName>
    </recommendedName>
</protein>
<dbReference type="GO" id="GO:0016020">
    <property type="term" value="C:membrane"/>
    <property type="evidence" value="ECO:0007669"/>
    <property type="project" value="UniProtKB-SubCell"/>
</dbReference>
<organism evidence="12">
    <name type="scientific">Timema poppense</name>
    <name type="common">Walking stick</name>
    <dbReference type="NCBI Taxonomy" id="170557"/>
    <lineage>
        <taxon>Eukaryota</taxon>
        <taxon>Metazoa</taxon>
        <taxon>Ecdysozoa</taxon>
        <taxon>Arthropoda</taxon>
        <taxon>Hexapoda</taxon>
        <taxon>Insecta</taxon>
        <taxon>Pterygota</taxon>
        <taxon>Neoptera</taxon>
        <taxon>Polyneoptera</taxon>
        <taxon>Phasmatodea</taxon>
        <taxon>Timematodea</taxon>
        <taxon>Timematoidea</taxon>
        <taxon>Timematidae</taxon>
        <taxon>Timema</taxon>
    </lineage>
</organism>
<sequence length="471" mass="53720">MNDTARDPLKNLNLARQLPSKHNGHSEKTSLGRLDAFYTLGSPWTVIRDINTTDNDGTDPPSPYANDLDMPLCQTADSVSVRKSDSKKREMIESQEITLGSGLLMWTVDLFKKGFKQDLSQDDLFEPLSKDKSQHLGDKLEKNWQHELKASEKTGHSPNLLKVIFMTYKREIIQLGVFQFFIELLVRMTQPYFLGQLLTYFQPGSETTKETAYLYAGALAACVFLNVFTQHFILQAFHLGMRIRVAFCSLLYRKILSLRLSRAALGETATGKVVNLLSNDVARFDLVFLMFHSLWLGPLVTVAIAYIIWQEAGVPGLVGVIVVLLVLPTQAYLARLTAKYRLQTAYKTDERVRLMDEIITGVRVIKMYAWERPFASMIRWARKMRACSRPSDVLSPTLVYVDPDNWAPPNGRTNRSLANWALGGHLGSRYYVFTLVHGCLGTQYYQHPFGRTQLAVPSWRRPVVFDRQQWR</sequence>
<gene>
    <name evidence="12" type="ORF">TPSB3V08_LOCUS1552</name>
</gene>
<feature type="transmembrane region" description="Helical" evidence="10">
    <location>
        <begin position="172"/>
        <end position="193"/>
    </location>
</feature>
<evidence type="ECO:0000259" key="11">
    <source>
        <dbReference type="PROSITE" id="PS50929"/>
    </source>
</evidence>
<comment type="subcellular location">
    <subcellularLocation>
        <location evidence="1">Membrane</location>
        <topology evidence="1">Multi-pass membrane protein</topology>
    </subcellularLocation>
</comment>
<keyword evidence="7 10" id="KW-1133">Transmembrane helix</keyword>
<dbReference type="GO" id="GO:0005524">
    <property type="term" value="F:ATP binding"/>
    <property type="evidence" value="ECO:0007669"/>
    <property type="project" value="UniProtKB-KW"/>
</dbReference>
<keyword evidence="5" id="KW-0547">Nucleotide-binding</keyword>
<evidence type="ECO:0000256" key="1">
    <source>
        <dbReference type="ARBA" id="ARBA00004141"/>
    </source>
</evidence>
<evidence type="ECO:0000256" key="4">
    <source>
        <dbReference type="ARBA" id="ARBA00022692"/>
    </source>
</evidence>
<dbReference type="InterPro" id="IPR036640">
    <property type="entry name" value="ABC1_TM_sf"/>
</dbReference>
<keyword evidence="3" id="KW-0813">Transport</keyword>
<dbReference type="PROSITE" id="PS50929">
    <property type="entry name" value="ABC_TM1F"/>
    <property type="match status" value="1"/>
</dbReference>
<dbReference type="AlphaFoldDB" id="A0A7R9GU91"/>
<dbReference type="InterPro" id="IPR050173">
    <property type="entry name" value="ABC_transporter_C-like"/>
</dbReference>
<feature type="transmembrane region" description="Helical" evidence="10">
    <location>
        <begin position="213"/>
        <end position="234"/>
    </location>
</feature>
<feature type="region of interest" description="Disordered" evidence="9">
    <location>
        <begin position="1"/>
        <end position="27"/>
    </location>
</feature>
<dbReference type="Pfam" id="PF00664">
    <property type="entry name" value="ABC_membrane"/>
    <property type="match status" value="1"/>
</dbReference>
<evidence type="ECO:0000256" key="10">
    <source>
        <dbReference type="SAM" id="Phobius"/>
    </source>
</evidence>
<feature type="transmembrane region" description="Helical" evidence="10">
    <location>
        <begin position="286"/>
        <end position="308"/>
    </location>
</feature>
<evidence type="ECO:0000256" key="3">
    <source>
        <dbReference type="ARBA" id="ARBA00022448"/>
    </source>
</evidence>
<feature type="domain" description="ABC transmembrane type-1" evidence="11">
    <location>
        <begin position="181"/>
        <end position="379"/>
    </location>
</feature>
<evidence type="ECO:0000256" key="8">
    <source>
        <dbReference type="ARBA" id="ARBA00023136"/>
    </source>
</evidence>
<keyword evidence="6" id="KW-0067">ATP-binding</keyword>
<reference evidence="12" key="1">
    <citation type="submission" date="2020-11" db="EMBL/GenBank/DDBJ databases">
        <authorList>
            <person name="Tran Van P."/>
        </authorList>
    </citation>
    <scope>NUCLEOTIDE SEQUENCE</scope>
</reference>
<dbReference type="GO" id="GO:0140359">
    <property type="term" value="F:ABC-type transporter activity"/>
    <property type="evidence" value="ECO:0007669"/>
    <property type="project" value="InterPro"/>
</dbReference>
<name>A0A7R9GU91_TIMPO</name>
<dbReference type="PANTHER" id="PTHR24223:SF456">
    <property type="entry name" value="MULTIDRUG RESISTANCE-ASSOCIATED PROTEIN LETHAL(2)03659"/>
    <property type="match status" value="1"/>
</dbReference>
<evidence type="ECO:0000256" key="7">
    <source>
        <dbReference type="ARBA" id="ARBA00022989"/>
    </source>
</evidence>
<feature type="region of interest" description="Disordered" evidence="9">
    <location>
        <begin position="51"/>
        <end position="70"/>
    </location>
</feature>